<feature type="compositionally biased region" description="Polar residues" evidence="1">
    <location>
        <begin position="8"/>
        <end position="20"/>
    </location>
</feature>
<dbReference type="InterPro" id="IPR012674">
    <property type="entry name" value="Calycin"/>
</dbReference>
<keyword evidence="3" id="KW-1185">Reference proteome</keyword>
<name>A0ABN7RVE6_OIKDI</name>
<sequence>MPAGTKLIFSSTEDFITPTQIKKEPEREVKRPEIDPPPDYDQQTMAKYPLAPTRTPNKTTLKTTPRPMRKTTTFVSIKTTIATSTEPTEKIVTTSNTETTTTTMTQTTTTKASPRPTTTSFSTIRTTPPSSFDDVADILESSWVQFETENMKEYLNAEGWKSGFMMNMALKVNPKLSFSKISEGKYSQIFRVGFVKKKYPLDFNKEYSHVNGLDESVHSSIKITGANKFEIYTTGGNAGPVRTIYELKNNELAMKLTLVESSISSTRKFRKN</sequence>
<organism evidence="2 3">
    <name type="scientific">Oikopleura dioica</name>
    <name type="common">Tunicate</name>
    <dbReference type="NCBI Taxonomy" id="34765"/>
    <lineage>
        <taxon>Eukaryota</taxon>
        <taxon>Metazoa</taxon>
        <taxon>Chordata</taxon>
        <taxon>Tunicata</taxon>
        <taxon>Appendicularia</taxon>
        <taxon>Copelata</taxon>
        <taxon>Oikopleuridae</taxon>
        <taxon>Oikopleura</taxon>
    </lineage>
</organism>
<proteinExistence type="predicted"/>
<dbReference type="Proteomes" id="UP001158576">
    <property type="component" value="Chromosome PAR"/>
</dbReference>
<dbReference type="Gene3D" id="2.40.128.20">
    <property type="match status" value="1"/>
</dbReference>
<feature type="compositionally biased region" description="Basic and acidic residues" evidence="1">
    <location>
        <begin position="21"/>
        <end position="34"/>
    </location>
</feature>
<evidence type="ECO:0000256" key="1">
    <source>
        <dbReference type="SAM" id="MobiDB-lite"/>
    </source>
</evidence>
<accession>A0ABN7RVE6</accession>
<evidence type="ECO:0000313" key="2">
    <source>
        <dbReference type="EMBL" id="CAG5084227.1"/>
    </source>
</evidence>
<dbReference type="EMBL" id="OU015568">
    <property type="protein sequence ID" value="CAG5084227.1"/>
    <property type="molecule type" value="Genomic_DNA"/>
</dbReference>
<evidence type="ECO:0000313" key="3">
    <source>
        <dbReference type="Proteomes" id="UP001158576"/>
    </source>
</evidence>
<feature type="region of interest" description="Disordered" evidence="1">
    <location>
        <begin position="86"/>
        <end position="127"/>
    </location>
</feature>
<gene>
    <name evidence="2" type="ORF">OKIOD_LOCUS2141</name>
</gene>
<feature type="compositionally biased region" description="Low complexity" evidence="1">
    <location>
        <begin position="93"/>
        <end position="127"/>
    </location>
</feature>
<reference evidence="2 3" key="1">
    <citation type="submission" date="2021-04" db="EMBL/GenBank/DDBJ databases">
        <authorList>
            <person name="Bliznina A."/>
        </authorList>
    </citation>
    <scope>NUCLEOTIDE SEQUENCE [LARGE SCALE GENOMIC DNA]</scope>
</reference>
<feature type="region of interest" description="Disordered" evidence="1">
    <location>
        <begin position="1"/>
        <end position="42"/>
    </location>
</feature>
<protein>
    <submittedName>
        <fullName evidence="2">Oidioi.mRNA.OKI2018_I69.PAR.g10583.t1.cds</fullName>
    </submittedName>
</protein>